<gene>
    <name evidence="10" type="ORF">CLV35_0272</name>
</gene>
<comment type="caution">
    <text evidence="10">The sequence shown here is derived from an EMBL/GenBank/DDBJ whole genome shotgun (WGS) entry which is preliminary data.</text>
</comment>
<evidence type="ECO:0000256" key="3">
    <source>
        <dbReference type="ARBA" id="ARBA00022898"/>
    </source>
</evidence>
<dbReference type="InterPro" id="IPR000277">
    <property type="entry name" value="Cys/Met-Metab_PyrdxlP-dep_enz"/>
</dbReference>
<dbReference type="GO" id="GO:0047982">
    <property type="term" value="F:homocysteine desulfhydrase activity"/>
    <property type="evidence" value="ECO:0007669"/>
    <property type="project" value="UniProtKB-EC"/>
</dbReference>
<dbReference type="InParanoid" id="A0A420XV47"/>
<dbReference type="AlphaFoldDB" id="A0A420XV47"/>
<dbReference type="GO" id="GO:0004123">
    <property type="term" value="F:cystathionine gamma-lyase activity"/>
    <property type="evidence" value="ECO:0007669"/>
    <property type="project" value="TreeGrafter"/>
</dbReference>
<dbReference type="PANTHER" id="PTHR11808:SF15">
    <property type="entry name" value="CYSTATHIONINE GAMMA-LYASE"/>
    <property type="match status" value="1"/>
</dbReference>
<organism evidence="10 11">
    <name type="scientific">Motilibacter peucedani</name>
    <dbReference type="NCBI Taxonomy" id="598650"/>
    <lineage>
        <taxon>Bacteria</taxon>
        <taxon>Bacillati</taxon>
        <taxon>Actinomycetota</taxon>
        <taxon>Actinomycetes</taxon>
        <taxon>Motilibacterales</taxon>
        <taxon>Motilibacteraceae</taxon>
        <taxon>Motilibacter</taxon>
    </lineage>
</organism>
<dbReference type="GO" id="GO:0005737">
    <property type="term" value="C:cytoplasm"/>
    <property type="evidence" value="ECO:0007669"/>
    <property type="project" value="TreeGrafter"/>
</dbReference>
<comment type="catalytic activity">
    <reaction evidence="6">
        <text>L-homocysteine + H2O = 2-oxobutanoate + hydrogen sulfide + NH4(+) + H(+)</text>
        <dbReference type="Rhea" id="RHEA:14501"/>
        <dbReference type="ChEBI" id="CHEBI:15377"/>
        <dbReference type="ChEBI" id="CHEBI:15378"/>
        <dbReference type="ChEBI" id="CHEBI:16763"/>
        <dbReference type="ChEBI" id="CHEBI:28938"/>
        <dbReference type="ChEBI" id="CHEBI:29919"/>
        <dbReference type="ChEBI" id="CHEBI:58199"/>
        <dbReference type="EC" id="4.4.1.2"/>
    </reaction>
    <physiologicalReaction direction="left-to-right" evidence="6">
        <dbReference type="Rhea" id="RHEA:14502"/>
    </physiologicalReaction>
</comment>
<reference evidence="10 11" key="1">
    <citation type="submission" date="2018-10" db="EMBL/GenBank/DDBJ databases">
        <title>Genomic Encyclopedia of Archaeal and Bacterial Type Strains, Phase II (KMG-II): from individual species to whole genera.</title>
        <authorList>
            <person name="Goeker M."/>
        </authorList>
    </citation>
    <scope>NUCLEOTIDE SEQUENCE [LARGE SCALE GENOMIC DNA]</scope>
    <source>
        <strain evidence="10 11">RP-AC37</strain>
    </source>
</reference>
<dbReference type="PROSITE" id="PS00868">
    <property type="entry name" value="CYS_MET_METAB_PP"/>
    <property type="match status" value="1"/>
</dbReference>
<dbReference type="FunFam" id="3.40.640.10:FF:000046">
    <property type="entry name" value="Cystathionine gamma-lyase"/>
    <property type="match status" value="1"/>
</dbReference>
<dbReference type="GO" id="GO:0019343">
    <property type="term" value="P:cysteine biosynthetic process via cystathionine"/>
    <property type="evidence" value="ECO:0007669"/>
    <property type="project" value="TreeGrafter"/>
</dbReference>
<evidence type="ECO:0000256" key="7">
    <source>
        <dbReference type="ARBA" id="ARBA00052699"/>
    </source>
</evidence>
<comment type="cofactor">
    <cofactor evidence="1 9">
        <name>pyridoxal 5'-phosphate</name>
        <dbReference type="ChEBI" id="CHEBI:597326"/>
    </cofactor>
</comment>
<comment type="catalytic activity">
    <reaction evidence="7">
        <text>L-methionine + H2O = methanethiol + 2-oxobutanoate + NH4(+)</text>
        <dbReference type="Rhea" id="RHEA:23800"/>
        <dbReference type="ChEBI" id="CHEBI:15377"/>
        <dbReference type="ChEBI" id="CHEBI:16007"/>
        <dbReference type="ChEBI" id="CHEBI:16763"/>
        <dbReference type="ChEBI" id="CHEBI:28938"/>
        <dbReference type="ChEBI" id="CHEBI:57844"/>
        <dbReference type="EC" id="4.4.1.11"/>
    </reaction>
    <physiologicalReaction direction="left-to-right" evidence="7">
        <dbReference type="Rhea" id="RHEA:23801"/>
    </physiologicalReaction>
</comment>
<evidence type="ECO:0000313" key="10">
    <source>
        <dbReference type="EMBL" id="RKS80601.1"/>
    </source>
</evidence>
<dbReference type="InterPro" id="IPR015422">
    <property type="entry name" value="PyrdxlP-dep_Trfase_small"/>
</dbReference>
<name>A0A420XV47_9ACTN</name>
<dbReference type="PANTHER" id="PTHR11808">
    <property type="entry name" value="TRANS-SULFURATION ENZYME FAMILY MEMBER"/>
    <property type="match status" value="1"/>
</dbReference>
<evidence type="ECO:0000256" key="6">
    <source>
        <dbReference type="ARBA" id="ARBA00048780"/>
    </source>
</evidence>
<protein>
    <recommendedName>
        <fullName evidence="4">homocysteine desulfhydrase</fullName>
        <ecNumber evidence="4">4.4.1.2</ecNumber>
    </recommendedName>
    <alternativeName>
        <fullName evidence="5">Homocysteine desulfhydrase</fullName>
    </alternativeName>
</protein>
<dbReference type="InterPro" id="IPR054542">
    <property type="entry name" value="Cys_met_metab_PP"/>
</dbReference>
<proteinExistence type="inferred from homology"/>
<evidence type="ECO:0000313" key="11">
    <source>
        <dbReference type="Proteomes" id="UP000281955"/>
    </source>
</evidence>
<dbReference type="EC" id="4.4.1.2" evidence="4"/>
<evidence type="ECO:0000256" key="9">
    <source>
        <dbReference type="RuleBase" id="RU362118"/>
    </source>
</evidence>
<dbReference type="Pfam" id="PF01053">
    <property type="entry name" value="Cys_Met_Meta_PP"/>
    <property type="match status" value="1"/>
</dbReference>
<dbReference type="PIRSF" id="PIRSF001434">
    <property type="entry name" value="CGS"/>
    <property type="match status" value="1"/>
</dbReference>
<dbReference type="SUPFAM" id="SSF53383">
    <property type="entry name" value="PLP-dependent transferases"/>
    <property type="match status" value="1"/>
</dbReference>
<dbReference type="Gene3D" id="3.90.1150.10">
    <property type="entry name" value="Aspartate Aminotransferase, domain 1"/>
    <property type="match status" value="1"/>
</dbReference>
<dbReference type="InterPro" id="IPR015424">
    <property type="entry name" value="PyrdxlP-dep_Trfase"/>
</dbReference>
<dbReference type="GO" id="GO:0019346">
    <property type="term" value="P:transsulfuration"/>
    <property type="evidence" value="ECO:0007669"/>
    <property type="project" value="InterPro"/>
</dbReference>
<evidence type="ECO:0000256" key="4">
    <source>
        <dbReference type="ARBA" id="ARBA00047175"/>
    </source>
</evidence>
<comment type="similarity">
    <text evidence="2 9">Belongs to the trans-sulfuration enzymes family.</text>
</comment>
<keyword evidence="11" id="KW-1185">Reference proteome</keyword>
<keyword evidence="3 8" id="KW-0663">Pyridoxal phosphate</keyword>
<dbReference type="RefSeq" id="WP_183061583.1">
    <property type="nucleotide sequence ID" value="NZ_RBWV01000004.1"/>
</dbReference>
<dbReference type="InterPro" id="IPR015421">
    <property type="entry name" value="PyrdxlP-dep_Trfase_major"/>
</dbReference>
<evidence type="ECO:0000256" key="5">
    <source>
        <dbReference type="ARBA" id="ARBA00047199"/>
    </source>
</evidence>
<evidence type="ECO:0000256" key="1">
    <source>
        <dbReference type="ARBA" id="ARBA00001933"/>
    </source>
</evidence>
<dbReference type="Gene3D" id="3.40.640.10">
    <property type="entry name" value="Type I PLP-dependent aspartate aminotransferase-like (Major domain)"/>
    <property type="match status" value="1"/>
</dbReference>
<dbReference type="EMBL" id="RBWV01000004">
    <property type="protein sequence ID" value="RKS80601.1"/>
    <property type="molecule type" value="Genomic_DNA"/>
</dbReference>
<dbReference type="GO" id="GO:0030170">
    <property type="term" value="F:pyridoxal phosphate binding"/>
    <property type="evidence" value="ECO:0007669"/>
    <property type="project" value="InterPro"/>
</dbReference>
<dbReference type="GO" id="GO:0003962">
    <property type="term" value="F:cystathionine gamma-synthase activity"/>
    <property type="evidence" value="ECO:0007669"/>
    <property type="project" value="TreeGrafter"/>
</dbReference>
<dbReference type="GO" id="GO:0018826">
    <property type="term" value="F:methionine gamma-lyase activity"/>
    <property type="evidence" value="ECO:0007669"/>
    <property type="project" value="UniProtKB-EC"/>
</dbReference>
<evidence type="ECO:0000256" key="8">
    <source>
        <dbReference type="PIRSR" id="PIRSR001434-2"/>
    </source>
</evidence>
<dbReference type="Proteomes" id="UP000281955">
    <property type="component" value="Unassembled WGS sequence"/>
</dbReference>
<sequence>MTSIPADASPDEPAAGRPLSLATLAVAAGRPPREPFAPLNVPPTFASTYVQGGPDDYGRFRNPTWSALEEAVGRLEGGRALAFSSGLAAVSAVLDEVPVGGVVVAPVGSYSGTLAALAKMQRSGRVGEVRTVDVADTAAVEAAAAGAHLVWVESPTNPLMAVADIPAVVAAARAAGALVAVDATFCSPLVLRPLELGADVVVHSATKYLSGHSDALLGVVVVRDDDLEQRLRTTRTLGGAVPGTMESWLVLRGLRTLHLRVQRSQASAQVLAERLAEHPAVDRVRFPGLPDDPGHSRARAQMTGFGSIVCAEVRGGVAEADSAVAACRLWIPATSLGGVESTLERRRRHAGESVEVPETLLRLSVGIEDVEDLWADLDAALRS</sequence>
<feature type="modified residue" description="N6-(pyridoxal phosphate)lysine" evidence="8">
    <location>
        <position position="207"/>
    </location>
</feature>
<accession>A0A420XV47</accession>
<evidence type="ECO:0000256" key="2">
    <source>
        <dbReference type="ARBA" id="ARBA00009077"/>
    </source>
</evidence>